<dbReference type="CDD" id="cd10815">
    <property type="entry name" value="GH38N_AMII_EcMngB_like"/>
    <property type="match status" value="1"/>
</dbReference>
<dbReference type="InterPro" id="IPR011330">
    <property type="entry name" value="Glyco_hydro/deAcase_b/a-brl"/>
</dbReference>
<dbReference type="Pfam" id="PF09261">
    <property type="entry name" value="Alpha-mann_mid"/>
    <property type="match status" value="1"/>
</dbReference>
<dbReference type="Proteomes" id="UP000460949">
    <property type="component" value="Unassembled WGS sequence"/>
</dbReference>
<dbReference type="GO" id="GO:0102546">
    <property type="term" value="F:mannosylglycerate hydrolase activity"/>
    <property type="evidence" value="ECO:0007669"/>
    <property type="project" value="UniProtKB-EC"/>
</dbReference>
<dbReference type="PANTHER" id="PTHR46017">
    <property type="entry name" value="ALPHA-MANNOSIDASE 2C1"/>
    <property type="match status" value="1"/>
</dbReference>
<dbReference type="GO" id="GO:0006013">
    <property type="term" value="P:mannose metabolic process"/>
    <property type="evidence" value="ECO:0007669"/>
    <property type="project" value="InterPro"/>
</dbReference>
<dbReference type="EMBL" id="WMET01000002">
    <property type="protein sequence ID" value="MYL20187.1"/>
    <property type="molecule type" value="Genomic_DNA"/>
</dbReference>
<evidence type="ECO:0000256" key="2">
    <source>
        <dbReference type="ARBA" id="ARBA00022723"/>
    </source>
</evidence>
<comment type="caution">
    <text evidence="6">The sequence shown here is derived from an EMBL/GenBank/DDBJ whole genome shotgun (WGS) entry which is preliminary data.</text>
</comment>
<dbReference type="Pfam" id="PF07748">
    <property type="entry name" value="Glyco_hydro_38C"/>
    <property type="match status" value="1"/>
</dbReference>
<evidence type="ECO:0000256" key="4">
    <source>
        <dbReference type="ARBA" id="ARBA00023295"/>
    </source>
</evidence>
<dbReference type="GO" id="GO:0009313">
    <property type="term" value="P:oligosaccharide catabolic process"/>
    <property type="evidence" value="ECO:0007669"/>
    <property type="project" value="TreeGrafter"/>
</dbReference>
<dbReference type="InterPro" id="IPR000602">
    <property type="entry name" value="Glyco_hydro_38_N"/>
</dbReference>
<dbReference type="Gene3D" id="1.20.1270.50">
    <property type="entry name" value="Glycoside hydrolase family 38, central domain"/>
    <property type="match status" value="1"/>
</dbReference>
<keyword evidence="2" id="KW-0479">Metal-binding</keyword>
<dbReference type="Pfam" id="PF17677">
    <property type="entry name" value="Glyco_hydro38C2"/>
    <property type="match status" value="1"/>
</dbReference>
<name>A0A845E1M0_9BACI</name>
<protein>
    <submittedName>
        <fullName evidence="6">Mannosylglycerate hydrolase</fullName>
        <ecNumber evidence="6">3.2.1.170</ecNumber>
    </submittedName>
</protein>
<dbReference type="Gene3D" id="2.70.98.30">
    <property type="entry name" value="Golgi alpha-mannosidase II, domain 4"/>
    <property type="match status" value="1"/>
</dbReference>
<dbReference type="Gene3D" id="3.20.110.10">
    <property type="entry name" value="Glycoside hydrolase 38, N terminal domain"/>
    <property type="match status" value="1"/>
</dbReference>
<dbReference type="InterPro" id="IPR015341">
    <property type="entry name" value="Glyco_hydro_38_cen"/>
</dbReference>
<dbReference type="Pfam" id="PF01074">
    <property type="entry name" value="Glyco_hydro_38N"/>
    <property type="match status" value="1"/>
</dbReference>
<dbReference type="InterPro" id="IPR041147">
    <property type="entry name" value="GH38_C"/>
</dbReference>
<gene>
    <name evidence="6" type="primary">mngB</name>
    <name evidence="6" type="ORF">GLW04_09840</name>
</gene>
<dbReference type="InterPro" id="IPR011682">
    <property type="entry name" value="Glyco_hydro_38_C"/>
</dbReference>
<dbReference type="InterPro" id="IPR011013">
    <property type="entry name" value="Gal_mutarotase_sf_dom"/>
</dbReference>
<dbReference type="InterPro" id="IPR037094">
    <property type="entry name" value="Glyco_hydro_38_cen_sf"/>
</dbReference>
<dbReference type="GO" id="GO:0030246">
    <property type="term" value="F:carbohydrate binding"/>
    <property type="evidence" value="ECO:0007669"/>
    <property type="project" value="InterPro"/>
</dbReference>
<evidence type="ECO:0000259" key="5">
    <source>
        <dbReference type="SMART" id="SM00872"/>
    </source>
</evidence>
<dbReference type="Gene3D" id="2.60.40.2220">
    <property type="match status" value="1"/>
</dbReference>
<feature type="domain" description="Glycoside hydrolase family 38 central" evidence="5">
    <location>
        <begin position="275"/>
        <end position="353"/>
    </location>
</feature>
<sequence length="870" mass="99718">MKQAHIVPHMHWDREWYFTTEESRILLVNNMEEIMDKLENDPDYPYYVLDGQTSILEDYFAVKPENEERVRKLVQEGKLIIGPWYTQTDEMVVGAESIVRNLLYGHKDSEAFGAPMKIGYLPDSFGQSAQMPQIFNGFDIHYSIFWRGTSERHGTDKTEFHWESEDGSRVLVQLFPLGYAIGKYLPEDEEALQKRIDKYFGVLDRGATTDHIILPNGHDQMPIQENIHTIIEKLQRLYPDREFFLSRYENVFKELEKNDDLPLLSGEFLDGKYMRVHRSIYSTRNDIKAANTRVENKLTNILEPLASMAYSLGFEYHHGLIELIWKEIMKNHAHDSIGCCCSDKVHREIVNRLFLAEEKTDQLIEFYKRKITDAVQADHDVVTAFNFLPYEREEVITDKVVTKLESFVMEGNDGREVPFEVLEKNVLDPGLIDRQIVHYGNYDPFYEYTIQWKDKLPSMGYKTYEVKPEEGTLAAEGLRPSGKPEVDTDHYRIQVNSNGTLTIYDKQNDVEIHDVLLLENGGDDGDEYDYSPLENETLIYSRPVDAEVHVYENEYSAELDIALDLPVPANLESRKAGNIDSLVSVQWKIHVAKHKPVIEVKADINNQAGDHRLRVLIPTQIASAFSWSDNQFGMIKRDVVDSAMDYWEEEGWDERPDSIYPMLSYVGLSDDKRGVTLLTNSVREFEIIGDSFDTIAVTLFRSVGVLGKEELVRRPGRPSGIKLPTPDSQMIGRLQLDFALVLHEGSLADAGAGRIAKEYTTPVETYNRIPYNAMKLNASGLETPGVYSLLQEGNDGAVLSTLKKAEEEDRLLLRFFNPKEKEEEVAFQLSSKAENIQEAKLNEVPQETIPHQEGRVSVSLKPNQVTSILF</sequence>
<evidence type="ECO:0000256" key="1">
    <source>
        <dbReference type="ARBA" id="ARBA00009792"/>
    </source>
</evidence>
<dbReference type="SMART" id="SM00872">
    <property type="entry name" value="Alpha-mann_mid"/>
    <property type="match status" value="1"/>
</dbReference>
<dbReference type="NCBIfam" id="NF007331">
    <property type="entry name" value="PRK09819.1"/>
    <property type="match status" value="1"/>
</dbReference>
<dbReference type="InterPro" id="IPR028995">
    <property type="entry name" value="Glyco_hydro_57/38_cen_sf"/>
</dbReference>
<evidence type="ECO:0000256" key="3">
    <source>
        <dbReference type="ARBA" id="ARBA00022801"/>
    </source>
</evidence>
<dbReference type="AlphaFoldDB" id="A0A845E1M0"/>
<accession>A0A845E1M0</accession>
<proteinExistence type="inferred from homology"/>
<comment type="similarity">
    <text evidence="1">Belongs to the glycosyl hydrolase 38 family.</text>
</comment>
<evidence type="ECO:0000313" key="6">
    <source>
        <dbReference type="EMBL" id="MYL20187.1"/>
    </source>
</evidence>
<dbReference type="SUPFAM" id="SSF88713">
    <property type="entry name" value="Glycoside hydrolase/deacetylase"/>
    <property type="match status" value="1"/>
</dbReference>
<dbReference type="SUPFAM" id="SSF88688">
    <property type="entry name" value="Families 57/38 glycoside transferase middle domain"/>
    <property type="match status" value="1"/>
</dbReference>
<dbReference type="GO" id="GO:0004559">
    <property type="term" value="F:alpha-mannosidase activity"/>
    <property type="evidence" value="ECO:0007669"/>
    <property type="project" value="InterPro"/>
</dbReference>
<dbReference type="SUPFAM" id="SSF74650">
    <property type="entry name" value="Galactose mutarotase-like"/>
    <property type="match status" value="1"/>
</dbReference>
<dbReference type="EC" id="3.2.1.170" evidence="6"/>
<keyword evidence="4 6" id="KW-0326">Glycosidase</keyword>
<keyword evidence="3 6" id="KW-0378">Hydrolase</keyword>
<reference evidence="6 7" key="1">
    <citation type="submission" date="2019-11" db="EMBL/GenBank/DDBJ databases">
        <title>Genome sequences of 17 halophilic strains isolated from different environments.</title>
        <authorList>
            <person name="Furrow R.E."/>
        </authorList>
    </citation>
    <scope>NUCLEOTIDE SEQUENCE [LARGE SCALE GENOMIC DNA]</scope>
    <source>
        <strain evidence="6 7">22511_23_Filter</strain>
    </source>
</reference>
<organism evidence="6 7">
    <name type="scientific">Halobacillus litoralis</name>
    <dbReference type="NCBI Taxonomy" id="45668"/>
    <lineage>
        <taxon>Bacteria</taxon>
        <taxon>Bacillati</taxon>
        <taxon>Bacillota</taxon>
        <taxon>Bacilli</taxon>
        <taxon>Bacillales</taxon>
        <taxon>Bacillaceae</taxon>
        <taxon>Halobacillus</taxon>
    </lineage>
</organism>
<dbReference type="GO" id="GO:0046872">
    <property type="term" value="F:metal ion binding"/>
    <property type="evidence" value="ECO:0007669"/>
    <property type="project" value="UniProtKB-KW"/>
</dbReference>
<evidence type="ECO:0000313" key="7">
    <source>
        <dbReference type="Proteomes" id="UP000460949"/>
    </source>
</evidence>
<dbReference type="InterPro" id="IPR027291">
    <property type="entry name" value="Glyco_hydro_38_N_sf"/>
</dbReference>
<dbReference type="PANTHER" id="PTHR46017:SF2">
    <property type="entry name" value="MANNOSYLGLYCERATE HYDROLASE"/>
    <property type="match status" value="1"/>
</dbReference>